<dbReference type="EMBL" id="BAAAKJ010000061">
    <property type="protein sequence ID" value="GAA1387579.1"/>
    <property type="molecule type" value="Genomic_DNA"/>
</dbReference>
<feature type="compositionally biased region" description="Basic and acidic residues" evidence="2">
    <location>
        <begin position="24"/>
        <end position="38"/>
    </location>
</feature>
<reference evidence="5 6" key="1">
    <citation type="journal article" date="2019" name="Int. J. Syst. Evol. Microbiol.">
        <title>The Global Catalogue of Microorganisms (GCM) 10K type strain sequencing project: providing services to taxonomists for standard genome sequencing and annotation.</title>
        <authorList>
            <consortium name="The Broad Institute Genomics Platform"/>
            <consortium name="The Broad Institute Genome Sequencing Center for Infectious Disease"/>
            <person name="Wu L."/>
            <person name="Ma J."/>
        </authorList>
    </citation>
    <scope>NUCLEOTIDE SEQUENCE [LARGE SCALE GENOMIC DNA]</scope>
    <source>
        <strain evidence="5 6">JCM 12393</strain>
    </source>
</reference>
<feature type="transmembrane region" description="Helical" evidence="3">
    <location>
        <begin position="64"/>
        <end position="85"/>
    </location>
</feature>
<name>A0ABN1XR21_9ACTN</name>
<accession>A0ABN1XR21</accession>
<keyword evidence="3" id="KW-1133">Transmembrane helix</keyword>
<dbReference type="Proteomes" id="UP001499863">
    <property type="component" value="Unassembled WGS sequence"/>
</dbReference>
<dbReference type="RefSeq" id="WP_344329271.1">
    <property type="nucleotide sequence ID" value="NZ_BAAAKJ010000061.1"/>
</dbReference>
<dbReference type="NCBIfam" id="TIGR00350">
    <property type="entry name" value="lytR_cpsA_psr"/>
    <property type="match status" value="1"/>
</dbReference>
<evidence type="ECO:0000259" key="4">
    <source>
        <dbReference type="Pfam" id="PF03816"/>
    </source>
</evidence>
<comment type="caution">
    <text evidence="5">The sequence shown here is derived from an EMBL/GenBank/DDBJ whole genome shotgun (WGS) entry which is preliminary data.</text>
</comment>
<keyword evidence="3" id="KW-0812">Transmembrane</keyword>
<evidence type="ECO:0000256" key="3">
    <source>
        <dbReference type="SAM" id="Phobius"/>
    </source>
</evidence>
<dbReference type="PANTHER" id="PTHR33392:SF6">
    <property type="entry name" value="POLYISOPRENYL-TEICHOIC ACID--PEPTIDOGLYCAN TEICHOIC ACID TRANSFERASE TAGU"/>
    <property type="match status" value="1"/>
</dbReference>
<comment type="similarity">
    <text evidence="1">Belongs to the LytR/CpsA/Psr (LCP) family.</text>
</comment>
<evidence type="ECO:0000313" key="5">
    <source>
        <dbReference type="EMBL" id="GAA1387579.1"/>
    </source>
</evidence>
<dbReference type="PANTHER" id="PTHR33392">
    <property type="entry name" value="POLYISOPRENYL-TEICHOIC ACID--PEPTIDOGLYCAN TEICHOIC ACID TRANSFERASE TAGU"/>
    <property type="match status" value="1"/>
</dbReference>
<feature type="region of interest" description="Disordered" evidence="2">
    <location>
        <begin position="1"/>
        <end position="58"/>
    </location>
</feature>
<organism evidence="5 6">
    <name type="scientific">Kitasatospora putterlickiae</name>
    <dbReference type="NCBI Taxonomy" id="221725"/>
    <lineage>
        <taxon>Bacteria</taxon>
        <taxon>Bacillati</taxon>
        <taxon>Actinomycetota</taxon>
        <taxon>Actinomycetes</taxon>
        <taxon>Kitasatosporales</taxon>
        <taxon>Streptomycetaceae</taxon>
        <taxon>Kitasatospora</taxon>
    </lineage>
</organism>
<gene>
    <name evidence="5" type="ORF">GCM10009639_12780</name>
</gene>
<dbReference type="InterPro" id="IPR050922">
    <property type="entry name" value="LytR/CpsA/Psr_CW_biosynth"/>
</dbReference>
<keyword evidence="3" id="KW-0472">Membrane</keyword>
<keyword evidence="6" id="KW-1185">Reference proteome</keyword>
<feature type="compositionally biased region" description="Acidic residues" evidence="2">
    <location>
        <begin position="42"/>
        <end position="52"/>
    </location>
</feature>
<feature type="domain" description="Cell envelope-related transcriptional attenuator" evidence="4">
    <location>
        <begin position="149"/>
        <end position="292"/>
    </location>
</feature>
<evidence type="ECO:0000256" key="1">
    <source>
        <dbReference type="ARBA" id="ARBA00006068"/>
    </source>
</evidence>
<proteinExistence type="inferred from homology"/>
<sequence length="397" mass="43033">MEAEDEHPDDPARRPAPSGLSLFEPKEQPGERSGERPGEQPGESDGEPDGEPEPPARRRRTRRVLLWTLSTLLALVLGACGALWWTAEHYASSVHRIPDAFPTVPESAQPRPVPGSGLNLLLVGLDARSDTPTTGSAAKAPAWRAGAARSDTMMLLHLSEDRRSATLVSLPRDTWVPVPGHGEAKLNAAYSWGGPALMTETVQNLTGIRVDHLAVIDWNGFRALTDAVGGVDITVPRTIEGVGEARAWEAGTHHMDGATALLYVRERYGLPGGDLDRTRRQQNFLRALMLKVMDSGTLGSPSRLGGLLGTVGEVVSVDDRLSNTDLFQLAWGLRSLRPDGVRFLNAPFGGFATRGEQSVVLLAEGPAERLWEAIRNDRTEQYFRERPAGDTLGTDVD</sequence>
<protein>
    <submittedName>
        <fullName evidence="5">LCP family protein</fullName>
    </submittedName>
</protein>
<dbReference type="Gene3D" id="3.40.630.190">
    <property type="entry name" value="LCP protein"/>
    <property type="match status" value="1"/>
</dbReference>
<dbReference type="Pfam" id="PF03816">
    <property type="entry name" value="LytR_cpsA_psr"/>
    <property type="match status" value="1"/>
</dbReference>
<dbReference type="InterPro" id="IPR004474">
    <property type="entry name" value="LytR_CpsA_psr"/>
</dbReference>
<evidence type="ECO:0000256" key="2">
    <source>
        <dbReference type="SAM" id="MobiDB-lite"/>
    </source>
</evidence>
<evidence type="ECO:0000313" key="6">
    <source>
        <dbReference type="Proteomes" id="UP001499863"/>
    </source>
</evidence>